<dbReference type="Pfam" id="PF04777">
    <property type="entry name" value="Evr1_Alr"/>
    <property type="match status" value="1"/>
</dbReference>
<keyword evidence="4 9" id="KW-0274">FAD</keyword>
<dbReference type="InterPro" id="IPR036774">
    <property type="entry name" value="ERV/ALR_sulphydryl_oxid_sf"/>
</dbReference>
<organism evidence="10">
    <name type="scientific">Daphnia magna</name>
    <dbReference type="NCBI Taxonomy" id="35525"/>
    <lineage>
        <taxon>Eukaryota</taxon>
        <taxon>Metazoa</taxon>
        <taxon>Ecdysozoa</taxon>
        <taxon>Arthropoda</taxon>
        <taxon>Crustacea</taxon>
        <taxon>Branchiopoda</taxon>
        <taxon>Diplostraca</taxon>
        <taxon>Cladocera</taxon>
        <taxon>Anomopoda</taxon>
        <taxon>Daphniidae</taxon>
        <taxon>Daphnia</taxon>
    </lineage>
</organism>
<dbReference type="CTD" id="32991"/>
<keyword evidence="7" id="KW-1015">Disulfide bond</keyword>
<protein>
    <recommendedName>
        <fullName evidence="9">Sulfhydryl oxidase</fullName>
        <ecNumber evidence="9">1.8.3.2</ecNumber>
    </recommendedName>
</protein>
<dbReference type="RefSeq" id="XP_032797694.1">
    <property type="nucleotide sequence ID" value="XM_032941803.2"/>
</dbReference>
<accession>A0A0P4Z2B7</accession>
<evidence type="ECO:0000256" key="6">
    <source>
        <dbReference type="ARBA" id="ARBA00023128"/>
    </source>
</evidence>
<evidence type="ECO:0000256" key="4">
    <source>
        <dbReference type="ARBA" id="ARBA00022827"/>
    </source>
</evidence>
<dbReference type="GO" id="GO:0050660">
    <property type="term" value="F:flavin adenine dinucleotide binding"/>
    <property type="evidence" value="ECO:0007669"/>
    <property type="project" value="TreeGrafter"/>
</dbReference>
<dbReference type="FunFam" id="1.20.120.310:FF:000003">
    <property type="entry name" value="Sulfhydryl oxidase"/>
    <property type="match status" value="1"/>
</dbReference>
<evidence type="ECO:0000256" key="8">
    <source>
        <dbReference type="ARBA" id="ARBA00048864"/>
    </source>
</evidence>
<dbReference type="GeneID" id="116934221"/>
<evidence type="ECO:0000313" key="10">
    <source>
        <dbReference type="EMBL" id="JAJ00047.1"/>
    </source>
</evidence>
<dbReference type="OrthoDB" id="17199at2759"/>
<dbReference type="GO" id="GO:0005758">
    <property type="term" value="C:mitochondrial intermembrane space"/>
    <property type="evidence" value="ECO:0007669"/>
    <property type="project" value="UniProtKB-SubCell"/>
</dbReference>
<dbReference type="AlphaFoldDB" id="A0A0P4Z2B7"/>
<dbReference type="GO" id="GO:0016971">
    <property type="term" value="F:flavin-dependent sulfhydryl oxidase activity"/>
    <property type="evidence" value="ECO:0007669"/>
    <property type="project" value="InterPro"/>
</dbReference>
<evidence type="ECO:0000256" key="5">
    <source>
        <dbReference type="ARBA" id="ARBA00023002"/>
    </source>
</evidence>
<dbReference type="PANTHER" id="PTHR12645:SF0">
    <property type="entry name" value="FAD-LINKED SULFHYDRYL OXIDASE ALR"/>
    <property type="match status" value="1"/>
</dbReference>
<keyword evidence="6" id="KW-0496">Mitochondrion</keyword>
<name>A0A0P4Z2B7_9CRUS</name>
<comment type="subcellular location">
    <subcellularLocation>
        <location evidence="2">Mitochondrion intermembrane space</location>
    </subcellularLocation>
</comment>
<comment type="cofactor">
    <cofactor evidence="1 9">
        <name>FAD</name>
        <dbReference type="ChEBI" id="CHEBI:57692"/>
    </cofactor>
</comment>
<dbReference type="SUPFAM" id="SSF69000">
    <property type="entry name" value="FAD-dependent thiol oxidase"/>
    <property type="match status" value="1"/>
</dbReference>
<dbReference type="EC" id="1.8.3.2" evidence="9"/>
<dbReference type="EMBL" id="GDIP01223355">
    <property type="protein sequence ID" value="JAJ00047.1"/>
    <property type="molecule type" value="Transcribed_RNA"/>
</dbReference>
<proteinExistence type="predicted"/>
<reference evidence="10" key="1">
    <citation type="submission" date="2015-10" db="EMBL/GenBank/DDBJ databases">
        <title>Daphnia magna gene sets from two clonal populations assembled and annotated with EvidentialGene.</title>
        <authorList>
            <person name="Gilbert D."/>
            <person name="Podicheti R."/>
            <person name="Orsini L."/>
            <person name="Colbourne J."/>
            <person name="Pfrender M."/>
        </authorList>
    </citation>
    <scope>NUCLEOTIDE SEQUENCE</scope>
</reference>
<evidence type="ECO:0000256" key="7">
    <source>
        <dbReference type="ARBA" id="ARBA00023157"/>
    </source>
</evidence>
<dbReference type="PROSITE" id="PS51324">
    <property type="entry name" value="ERV_ALR"/>
    <property type="match status" value="1"/>
</dbReference>
<dbReference type="PANTHER" id="PTHR12645">
    <property type="entry name" value="ALR/ERV"/>
    <property type="match status" value="1"/>
</dbReference>
<dbReference type="InterPro" id="IPR039799">
    <property type="entry name" value="ALR/ERV"/>
</dbReference>
<comment type="catalytic activity">
    <reaction evidence="8 9">
        <text>2 R'C(R)SH + O2 = R'C(R)S-S(R)CR' + H2O2</text>
        <dbReference type="Rhea" id="RHEA:17357"/>
        <dbReference type="ChEBI" id="CHEBI:15379"/>
        <dbReference type="ChEBI" id="CHEBI:16240"/>
        <dbReference type="ChEBI" id="CHEBI:16520"/>
        <dbReference type="ChEBI" id="CHEBI:17412"/>
        <dbReference type="EC" id="1.8.3.2"/>
    </reaction>
</comment>
<evidence type="ECO:0000256" key="2">
    <source>
        <dbReference type="ARBA" id="ARBA00004569"/>
    </source>
</evidence>
<keyword evidence="3 9" id="KW-0285">Flavoprotein</keyword>
<dbReference type="InterPro" id="IPR017905">
    <property type="entry name" value="ERV/ALR_sulphydryl_oxidase"/>
</dbReference>
<evidence type="ECO:0000256" key="1">
    <source>
        <dbReference type="ARBA" id="ARBA00001974"/>
    </source>
</evidence>
<evidence type="ECO:0000256" key="9">
    <source>
        <dbReference type="RuleBase" id="RU371123"/>
    </source>
</evidence>
<dbReference type="KEGG" id="dmk:116934221"/>
<evidence type="ECO:0000256" key="3">
    <source>
        <dbReference type="ARBA" id="ARBA00022630"/>
    </source>
</evidence>
<dbReference type="Gene3D" id="1.20.120.310">
    <property type="entry name" value="ERV/ALR sulfhydryl oxidase domain"/>
    <property type="match status" value="1"/>
</dbReference>
<keyword evidence="5 9" id="KW-0560">Oxidoreductase</keyword>
<sequence>MANHKPCRACTDFQTWTANLKQNVKDTEQVIVQTLESPAEIKENLSSTLPSSNKQLECPLDRQQLGRNSWSVLHTMAAYYPDKPTVVEQNDMAQFVTLFTKFYPCEDCAEDFKERLAANPPATESSSKLSEWLCVMHNQVNKKLGKPEFDCSLVEQRWRSGWKDGSCD</sequence>
<reference evidence="10" key="2">
    <citation type="submission" date="2015-10" db="EMBL/GenBank/DDBJ databases">
        <authorList>
            <person name="Gilbert D.G."/>
        </authorList>
    </citation>
    <scope>NUCLEOTIDE SEQUENCE</scope>
</reference>